<feature type="compositionally biased region" description="Basic and acidic residues" evidence="1">
    <location>
        <begin position="161"/>
        <end position="179"/>
    </location>
</feature>
<dbReference type="AlphaFoldDB" id="A0A7I4Z4M8"/>
<dbReference type="WBParaSite" id="HCON_00181580-00001">
    <property type="protein sequence ID" value="HCON_00181580-00001"/>
    <property type="gene ID" value="HCON_00181580"/>
</dbReference>
<evidence type="ECO:0000313" key="2">
    <source>
        <dbReference type="Proteomes" id="UP000025227"/>
    </source>
</evidence>
<accession>A0A7I4Z4M8</accession>
<evidence type="ECO:0000256" key="1">
    <source>
        <dbReference type="SAM" id="MobiDB-lite"/>
    </source>
</evidence>
<name>A0A7I4Z4M8_HAECO</name>
<organism evidence="2 3">
    <name type="scientific">Haemonchus contortus</name>
    <name type="common">Barber pole worm</name>
    <dbReference type="NCBI Taxonomy" id="6289"/>
    <lineage>
        <taxon>Eukaryota</taxon>
        <taxon>Metazoa</taxon>
        <taxon>Ecdysozoa</taxon>
        <taxon>Nematoda</taxon>
        <taxon>Chromadorea</taxon>
        <taxon>Rhabditida</taxon>
        <taxon>Rhabditina</taxon>
        <taxon>Rhabditomorpha</taxon>
        <taxon>Strongyloidea</taxon>
        <taxon>Trichostrongylidae</taxon>
        <taxon>Haemonchus</taxon>
    </lineage>
</organism>
<dbReference type="OrthoDB" id="5874858at2759"/>
<protein>
    <submittedName>
        <fullName evidence="3">PIGA domain-containing protein</fullName>
    </submittedName>
</protein>
<proteinExistence type="predicted"/>
<keyword evidence="2" id="KW-1185">Reference proteome</keyword>
<feature type="region of interest" description="Disordered" evidence="1">
    <location>
        <begin position="161"/>
        <end position="215"/>
    </location>
</feature>
<feature type="compositionally biased region" description="Polar residues" evidence="1">
    <location>
        <begin position="190"/>
        <end position="207"/>
    </location>
</feature>
<dbReference type="Proteomes" id="UP000025227">
    <property type="component" value="Unplaced"/>
</dbReference>
<sequence length="215" mass="23901">MWLTLFRALGKPHGCRVTMEDVPREFAFLPDGSQLLQYATSQTQICYSAGVIEKACRLGLCALVANGIHDLQPDAINANGQLYVIHGVMANSVDIPLLFAITTRDIWNKWDVQELRTTNVAESFNRSLGVVLQVKYPRMSDLLRALQGCVTTARGAFLNIEREDRTESFEKEGPAEDTSRGTGDGEVQGRPQQEQGFPPNVNHNNILQEDVAIRD</sequence>
<reference evidence="3" key="1">
    <citation type="submission" date="2020-12" db="UniProtKB">
        <authorList>
            <consortium name="WormBaseParasite"/>
        </authorList>
    </citation>
    <scope>IDENTIFICATION</scope>
    <source>
        <strain evidence="3">MHco3</strain>
    </source>
</reference>
<evidence type="ECO:0000313" key="3">
    <source>
        <dbReference type="WBParaSite" id="HCON_00181580-00001"/>
    </source>
</evidence>